<dbReference type="EMBL" id="JANQDX010000019">
    <property type="protein sequence ID" value="KAL0905080.1"/>
    <property type="molecule type" value="Genomic_DNA"/>
</dbReference>
<accession>A0ABD0TZJ1</accession>
<evidence type="ECO:0000313" key="2">
    <source>
        <dbReference type="EMBL" id="KAL0905080.1"/>
    </source>
</evidence>
<evidence type="ECO:0000259" key="1">
    <source>
        <dbReference type="Pfam" id="PF13966"/>
    </source>
</evidence>
<comment type="caution">
    <text evidence="2">The sequence shown here is derived from an EMBL/GenBank/DDBJ whole genome shotgun (WGS) entry which is preliminary data.</text>
</comment>
<dbReference type="Pfam" id="PF13966">
    <property type="entry name" value="zf-RVT"/>
    <property type="match status" value="1"/>
</dbReference>
<organism evidence="2 3">
    <name type="scientific">Dendrobium thyrsiflorum</name>
    <name type="common">Pinecone-like raceme dendrobium</name>
    <name type="synonym">Orchid</name>
    <dbReference type="NCBI Taxonomy" id="117978"/>
    <lineage>
        <taxon>Eukaryota</taxon>
        <taxon>Viridiplantae</taxon>
        <taxon>Streptophyta</taxon>
        <taxon>Embryophyta</taxon>
        <taxon>Tracheophyta</taxon>
        <taxon>Spermatophyta</taxon>
        <taxon>Magnoliopsida</taxon>
        <taxon>Liliopsida</taxon>
        <taxon>Asparagales</taxon>
        <taxon>Orchidaceae</taxon>
        <taxon>Epidendroideae</taxon>
        <taxon>Malaxideae</taxon>
        <taxon>Dendrobiinae</taxon>
        <taxon>Dendrobium</taxon>
    </lineage>
</organism>
<gene>
    <name evidence="2" type="ORF">M5K25_027256</name>
</gene>
<dbReference type="InterPro" id="IPR026960">
    <property type="entry name" value="RVT-Znf"/>
</dbReference>
<evidence type="ECO:0000313" key="3">
    <source>
        <dbReference type="Proteomes" id="UP001552299"/>
    </source>
</evidence>
<protein>
    <recommendedName>
        <fullName evidence="1">Reverse transcriptase zinc-binding domain-containing protein</fullName>
    </recommendedName>
</protein>
<proteinExistence type="predicted"/>
<dbReference type="Proteomes" id="UP001552299">
    <property type="component" value="Unassembled WGS sequence"/>
</dbReference>
<dbReference type="AlphaFoldDB" id="A0ABD0TZJ1"/>
<sequence length="536" mass="61153">MMITDLLALFSHGNQWVMGRVSFKFISLAVPKPLMKSDLMLSAPSRAPRLLASGSMGISSSTFLASSSRPALPNKSTKHPKCSRVSNRVQSGSFEFVRESIGPALMLRALHRQPACLLRQICRAPVHCPASGRRAEMLGGNFDSAHTLKSLRSMIRSFFQAFCRIGVGVESELENVSVDLEAGGERFGVSSGREGFEEGGEGEVVGLDGAEEHLDVEKKWGWERGGAEKYLRMVRLYLRRFFYYFWRPIYSKASKFWHHITQVAVKIKSRIQLQVVNSYCPFSFGWDPWCHGMAVNELLHPSFACGLNVADCITEGVWSLPSHLEQSQLDRIYAVPILHSPNPNLCWIGPGKLCFNSFYLHFYSEHPKVPWFKFVWHRRYALRYSSFVWMAILEGLKTADILARRNILIPPLCPLCQMENESISHCFFQCDYAFQVISSLLPSLQNFLMRPTLLQVFDCFEGDISIPAYEKNFCYFVVCCSVYFLWKERNERRFNAAVSPIQTTVRKISHAIHAKTSSWKYIEALQTSFPSCFRDF</sequence>
<name>A0ABD0TZJ1_DENTH</name>
<reference evidence="2 3" key="1">
    <citation type="journal article" date="2024" name="Plant Biotechnol. J.">
        <title>Dendrobium thyrsiflorum genome and its molecular insights into genes involved in important horticultural traits.</title>
        <authorList>
            <person name="Chen B."/>
            <person name="Wang J.Y."/>
            <person name="Zheng P.J."/>
            <person name="Li K.L."/>
            <person name="Liang Y.M."/>
            <person name="Chen X.F."/>
            <person name="Zhang C."/>
            <person name="Zhao X."/>
            <person name="He X."/>
            <person name="Zhang G.Q."/>
            <person name="Liu Z.J."/>
            <person name="Xu Q."/>
        </authorList>
    </citation>
    <scope>NUCLEOTIDE SEQUENCE [LARGE SCALE GENOMIC DNA]</scope>
    <source>
        <strain evidence="2">GZMU011</strain>
    </source>
</reference>
<keyword evidence="3" id="KW-1185">Reference proteome</keyword>
<feature type="domain" description="Reverse transcriptase zinc-binding" evidence="1">
    <location>
        <begin position="356"/>
        <end position="435"/>
    </location>
</feature>